<sequence length="68" mass="7521">MAEQDLGNFRDSQVGNYSKLENSKRKLSDSYETLIWLPVLELKVDEFPASTRFAAAAGGAVDSRQLVS</sequence>
<accession>A0A022Q2X8</accession>
<organism evidence="1 2">
    <name type="scientific">Erythranthe guttata</name>
    <name type="common">Yellow monkey flower</name>
    <name type="synonym">Mimulus guttatus</name>
    <dbReference type="NCBI Taxonomy" id="4155"/>
    <lineage>
        <taxon>Eukaryota</taxon>
        <taxon>Viridiplantae</taxon>
        <taxon>Streptophyta</taxon>
        <taxon>Embryophyta</taxon>
        <taxon>Tracheophyta</taxon>
        <taxon>Spermatophyta</taxon>
        <taxon>Magnoliopsida</taxon>
        <taxon>eudicotyledons</taxon>
        <taxon>Gunneridae</taxon>
        <taxon>Pentapetalae</taxon>
        <taxon>asterids</taxon>
        <taxon>lamiids</taxon>
        <taxon>Lamiales</taxon>
        <taxon>Phrymaceae</taxon>
        <taxon>Erythranthe</taxon>
    </lineage>
</organism>
<name>A0A022Q2X8_ERYGU</name>
<evidence type="ECO:0000313" key="2">
    <source>
        <dbReference type="Proteomes" id="UP000030748"/>
    </source>
</evidence>
<dbReference type="Proteomes" id="UP000030748">
    <property type="component" value="Unassembled WGS sequence"/>
</dbReference>
<reference evidence="1 2" key="1">
    <citation type="journal article" date="2013" name="Proc. Natl. Acad. Sci. U.S.A.">
        <title>Fine-scale variation in meiotic recombination in Mimulus inferred from population shotgun sequencing.</title>
        <authorList>
            <person name="Hellsten U."/>
            <person name="Wright K.M."/>
            <person name="Jenkins J."/>
            <person name="Shu S."/>
            <person name="Yuan Y."/>
            <person name="Wessler S.R."/>
            <person name="Schmutz J."/>
            <person name="Willis J.H."/>
            <person name="Rokhsar D.S."/>
        </authorList>
    </citation>
    <scope>NUCLEOTIDE SEQUENCE [LARGE SCALE GENOMIC DNA]</scope>
    <source>
        <strain evidence="2">cv. DUN x IM62</strain>
    </source>
</reference>
<evidence type="ECO:0000313" key="1">
    <source>
        <dbReference type="EMBL" id="EYU21969.1"/>
    </source>
</evidence>
<gene>
    <name evidence="1" type="ORF">MIMGU_mgv1a017549mg</name>
</gene>
<dbReference type="AlphaFoldDB" id="A0A022Q2X8"/>
<dbReference type="EMBL" id="KI632217">
    <property type="protein sequence ID" value="EYU21969.1"/>
    <property type="molecule type" value="Genomic_DNA"/>
</dbReference>
<proteinExistence type="predicted"/>
<protein>
    <submittedName>
        <fullName evidence="1">Uncharacterized protein</fullName>
    </submittedName>
</protein>
<keyword evidence="2" id="KW-1185">Reference proteome</keyword>